<accession>A0ABV8QSU5</accession>
<gene>
    <name evidence="1" type="ORF">ACFOWM_07585</name>
</gene>
<dbReference type="Proteomes" id="UP001595907">
    <property type="component" value="Unassembled WGS sequence"/>
</dbReference>
<keyword evidence="2" id="KW-1185">Reference proteome</keyword>
<evidence type="ECO:0000313" key="1">
    <source>
        <dbReference type="EMBL" id="MFC4262733.1"/>
    </source>
</evidence>
<dbReference type="RefSeq" id="WP_379708467.1">
    <property type="nucleotide sequence ID" value="NZ_JBHSCZ010000002.1"/>
</dbReference>
<evidence type="ECO:0000313" key="2">
    <source>
        <dbReference type="Proteomes" id="UP001595907"/>
    </source>
</evidence>
<reference evidence="2" key="1">
    <citation type="journal article" date="2019" name="Int. J. Syst. Evol. Microbiol.">
        <title>The Global Catalogue of Microorganisms (GCM) 10K type strain sequencing project: providing services to taxonomists for standard genome sequencing and annotation.</title>
        <authorList>
            <consortium name="The Broad Institute Genomics Platform"/>
            <consortium name="The Broad Institute Genome Sequencing Center for Infectious Disease"/>
            <person name="Wu L."/>
            <person name="Ma J."/>
        </authorList>
    </citation>
    <scope>NUCLEOTIDE SEQUENCE [LARGE SCALE GENOMIC DNA]</scope>
    <source>
        <strain evidence="2">CECT 8289</strain>
    </source>
</reference>
<comment type="caution">
    <text evidence="1">The sequence shown here is derived from an EMBL/GenBank/DDBJ whole genome shotgun (WGS) entry which is preliminary data.</text>
</comment>
<dbReference type="InterPro" id="IPR021398">
    <property type="entry name" value="DUF3037"/>
</dbReference>
<protein>
    <submittedName>
        <fullName evidence="1">DUF3037 domain-containing protein</fullName>
    </submittedName>
</protein>
<dbReference type="Pfam" id="PF11236">
    <property type="entry name" value="DUF3037"/>
    <property type="match status" value="1"/>
</dbReference>
<proteinExistence type="predicted"/>
<dbReference type="EMBL" id="JBHSCZ010000002">
    <property type="protein sequence ID" value="MFC4262733.1"/>
    <property type="molecule type" value="Genomic_DNA"/>
</dbReference>
<name>A0ABV8QSU5_9BACT</name>
<sequence length="128" mass="14976">MQEKHLYEYAVIRLVPHVEREEFINVGVVLFCKQQQFLQTIFTNNYQRIQHFCSKIELEETISYFQAFQQICEGTAVNSPISQLPAINRFRWLTANRSTIIQTSKVHPGFCINAGETLQQLFEAYVTN</sequence>
<organism evidence="1 2">
    <name type="scientific">Ferruginibacter yonginensis</name>
    <dbReference type="NCBI Taxonomy" id="1310416"/>
    <lineage>
        <taxon>Bacteria</taxon>
        <taxon>Pseudomonadati</taxon>
        <taxon>Bacteroidota</taxon>
        <taxon>Chitinophagia</taxon>
        <taxon>Chitinophagales</taxon>
        <taxon>Chitinophagaceae</taxon>
        <taxon>Ferruginibacter</taxon>
    </lineage>
</organism>